<reference evidence="1 2" key="1">
    <citation type="submission" date="2021-05" db="EMBL/GenBank/DDBJ databases">
        <title>A Polyphasic approach of four new species of the genus Ohtaekwangia: Ohtaekwangia histidinii sp. nov., Ohtaekwangia cretensis sp. nov., Ohtaekwangia indiensis sp. nov., Ohtaekwangia reichenbachii sp. nov. from diverse environment.</title>
        <authorList>
            <person name="Octaviana S."/>
        </authorList>
    </citation>
    <scope>NUCLEOTIDE SEQUENCE [LARGE SCALE GENOMIC DNA]</scope>
    <source>
        <strain evidence="1 2">PWU4</strain>
    </source>
</reference>
<dbReference type="Proteomes" id="UP001319200">
    <property type="component" value="Unassembled WGS sequence"/>
</dbReference>
<organism evidence="1 2">
    <name type="scientific">Chryseosolibacter histidini</name>
    <dbReference type="NCBI Taxonomy" id="2782349"/>
    <lineage>
        <taxon>Bacteria</taxon>
        <taxon>Pseudomonadati</taxon>
        <taxon>Bacteroidota</taxon>
        <taxon>Cytophagia</taxon>
        <taxon>Cytophagales</taxon>
        <taxon>Chryseotaleaceae</taxon>
        <taxon>Chryseosolibacter</taxon>
    </lineage>
</organism>
<dbReference type="Pfam" id="PF12686">
    <property type="entry name" value="DUF3800"/>
    <property type="match status" value="1"/>
</dbReference>
<dbReference type="RefSeq" id="WP_254168772.1">
    <property type="nucleotide sequence ID" value="NZ_JAHESF010000038.1"/>
</dbReference>
<dbReference type="InterPro" id="IPR024524">
    <property type="entry name" value="DUF3800"/>
</dbReference>
<name>A0AAP2DPR7_9BACT</name>
<keyword evidence="2" id="KW-1185">Reference proteome</keyword>
<proteinExistence type="predicted"/>
<gene>
    <name evidence="1" type="ORF">KK083_25540</name>
</gene>
<accession>A0AAP2DPR7</accession>
<sequence>MENKEIKTNHRFLDEAGDTTFYGTGKIPVIGNNGVSLSFILGLVKFRDPLEDVRQRIIKLQQQVQNDPYYKGVPSIQKKISKGNFYFHATDDPAEVRKTFFEFMREIDCSFEGVVARKIPRLYERKHNGNEIEFYADMLSHLLKNKFQKQGKLVLNIAQRGKSTRNAVLEMARQKAEKRFTDNKEGRAVKTEIVFNIQNHTTEPLLNIADYFCWALQRVFERGEIRYYEFLMDKIPVVVDLYDQENYEKWGNYYGPKRPLTAKNKISPPLH</sequence>
<dbReference type="AlphaFoldDB" id="A0AAP2DPR7"/>
<evidence type="ECO:0000313" key="2">
    <source>
        <dbReference type="Proteomes" id="UP001319200"/>
    </source>
</evidence>
<comment type="caution">
    <text evidence="1">The sequence shown here is derived from an EMBL/GenBank/DDBJ whole genome shotgun (WGS) entry which is preliminary data.</text>
</comment>
<dbReference type="EMBL" id="JAHESF010000038">
    <property type="protein sequence ID" value="MBT1700276.1"/>
    <property type="molecule type" value="Genomic_DNA"/>
</dbReference>
<evidence type="ECO:0000313" key="1">
    <source>
        <dbReference type="EMBL" id="MBT1700276.1"/>
    </source>
</evidence>
<protein>
    <submittedName>
        <fullName evidence="1">DUF3800 domain-containing protein</fullName>
    </submittedName>
</protein>